<reference evidence="2" key="1">
    <citation type="submission" date="2022-11" db="UniProtKB">
        <authorList>
            <consortium name="WormBaseParasite"/>
        </authorList>
    </citation>
    <scope>IDENTIFICATION</scope>
</reference>
<accession>A0AC34FJY5</accession>
<organism evidence="1 2">
    <name type="scientific">Panagrolaimus sp. ES5</name>
    <dbReference type="NCBI Taxonomy" id="591445"/>
    <lineage>
        <taxon>Eukaryota</taxon>
        <taxon>Metazoa</taxon>
        <taxon>Ecdysozoa</taxon>
        <taxon>Nematoda</taxon>
        <taxon>Chromadorea</taxon>
        <taxon>Rhabditida</taxon>
        <taxon>Tylenchina</taxon>
        <taxon>Panagrolaimomorpha</taxon>
        <taxon>Panagrolaimoidea</taxon>
        <taxon>Panagrolaimidae</taxon>
        <taxon>Panagrolaimus</taxon>
    </lineage>
</organism>
<evidence type="ECO:0000313" key="2">
    <source>
        <dbReference type="WBParaSite" id="ES5_v2.g17680.t1"/>
    </source>
</evidence>
<evidence type="ECO:0000313" key="1">
    <source>
        <dbReference type="Proteomes" id="UP000887579"/>
    </source>
</evidence>
<dbReference type="WBParaSite" id="ES5_v2.g17680.t1">
    <property type="protein sequence ID" value="ES5_v2.g17680.t1"/>
    <property type="gene ID" value="ES5_v2.g17680"/>
</dbReference>
<protein>
    <submittedName>
        <fullName evidence="2">Uncharacterized protein</fullName>
    </submittedName>
</protein>
<sequence>MTKVNNKNLLAYIDIRDDRRCYNFEIFNLSTQKELPYQEVTNLLKFFEKPPKFVKNNVKAIIVNANGFLTKDGMDYAMCQIVADKLTKLEIPFRFISIQEIVAMCKLIAGKIDPKVDKEIIQIFVAGEIFKIIHLTRTKNGYRTVQTRVIEKCYEPKILLGNLKPNKIIISNSHPFFPSAKVHVLQHCLSSWNPIILEHHVRKYNFDAMQEIVKHINDKTKNDFHIIPETFNPFCVTFVELNPTESDILNVLSAKYEDDLPLRKSCILPKFYKKFFITTKSKEGYSYLKNSLAIPTDLHCHRIKLIFKVDINHLPSLQYEPVYLPQITGFQKTLKSEETQELPIIGFFDNSSVIYIWDEKNSCYKFLNAWNGKYGKELFLDFLQKDKPVLVSSLTELQSLKGAVYDLINVMSFDPKNIKDDPKWKFSILKNDENHPILLEFDDFDNTRKAASPAFLMAFMLKTHIKAITAETEKKPKKLRFCIFDEKYDCDAKKRIQNCLQQALN</sequence>
<dbReference type="Proteomes" id="UP000887579">
    <property type="component" value="Unplaced"/>
</dbReference>
<name>A0AC34FJY5_9BILA</name>
<proteinExistence type="predicted"/>